<sequence>MKIESSNIDTLATLQTGSGQVTQKVAGTSAVGAVQPGSATDADSSAVNLSSLSTVRAANAEDIDMEKVAAIKAALRDGSYQIDSGKIADGMLGAARDMLQTRTR</sequence>
<comment type="similarity">
    <text evidence="1">Belongs to the FlgM family.</text>
</comment>
<protein>
    <recommendedName>
        <fullName evidence="2">Negative regulator of flagellin synthesis</fullName>
    </recommendedName>
    <alternativeName>
        <fullName evidence="8">Anti-sigma-28 factor</fullName>
    </alternativeName>
</protein>
<proteinExistence type="inferred from homology"/>
<evidence type="ECO:0000256" key="4">
    <source>
        <dbReference type="ARBA" id="ARBA00022795"/>
    </source>
</evidence>
<dbReference type="InterPro" id="IPR031316">
    <property type="entry name" value="FlgM_C"/>
</dbReference>
<dbReference type="RefSeq" id="WP_061170867.1">
    <property type="nucleotide sequence ID" value="NZ_FCOA02000026.1"/>
</dbReference>
<evidence type="ECO:0000256" key="1">
    <source>
        <dbReference type="ARBA" id="ARBA00005322"/>
    </source>
</evidence>
<keyword evidence="3" id="KW-0678">Repressor</keyword>
<dbReference type="Pfam" id="PF04316">
    <property type="entry name" value="FlgM"/>
    <property type="match status" value="1"/>
</dbReference>
<dbReference type="STRING" id="1777140.AWB79_05796"/>
<comment type="function">
    <text evidence="7">Responsible for the coupling of flagellin expression to flagellar assembly by preventing expression of the flagellin genes when a component of the middle class of proteins is defective. It negatively regulates flagellar genes by inhibiting the activity of FliA by directly binding to FliA.</text>
</comment>
<evidence type="ECO:0000313" key="11">
    <source>
        <dbReference type="Proteomes" id="UP000054851"/>
    </source>
</evidence>
<comment type="caution">
    <text evidence="10">The sequence shown here is derived from an EMBL/GenBank/DDBJ whole genome shotgun (WGS) entry which is preliminary data.</text>
</comment>
<keyword evidence="5" id="KW-0805">Transcription regulation</keyword>
<evidence type="ECO:0000256" key="3">
    <source>
        <dbReference type="ARBA" id="ARBA00022491"/>
    </source>
</evidence>
<feature type="domain" description="Anti-sigma-28 factor FlgM C-terminal" evidence="9">
    <location>
        <begin position="49"/>
        <end position="92"/>
    </location>
</feature>
<evidence type="ECO:0000256" key="5">
    <source>
        <dbReference type="ARBA" id="ARBA00023015"/>
    </source>
</evidence>
<evidence type="ECO:0000256" key="7">
    <source>
        <dbReference type="ARBA" id="ARBA00024739"/>
    </source>
</evidence>
<dbReference type="InterPro" id="IPR007412">
    <property type="entry name" value="FlgM"/>
</dbReference>
<keyword evidence="6" id="KW-0804">Transcription</keyword>
<evidence type="ECO:0000313" key="10">
    <source>
        <dbReference type="EMBL" id="SAK84606.1"/>
    </source>
</evidence>
<gene>
    <name evidence="10" type="ORF">AWB79_05796</name>
</gene>
<dbReference type="Proteomes" id="UP000054851">
    <property type="component" value="Unassembled WGS sequence"/>
</dbReference>
<organism evidence="10 11">
    <name type="scientific">Caballeronia hypogeia</name>
    <dbReference type="NCBI Taxonomy" id="1777140"/>
    <lineage>
        <taxon>Bacteria</taxon>
        <taxon>Pseudomonadati</taxon>
        <taxon>Pseudomonadota</taxon>
        <taxon>Betaproteobacteria</taxon>
        <taxon>Burkholderiales</taxon>
        <taxon>Burkholderiaceae</taxon>
        <taxon>Caballeronia</taxon>
    </lineage>
</organism>
<keyword evidence="4" id="KW-1005">Bacterial flagellum biogenesis</keyword>
<keyword evidence="11" id="KW-1185">Reference proteome</keyword>
<dbReference type="GO" id="GO:0044781">
    <property type="term" value="P:bacterial-type flagellum organization"/>
    <property type="evidence" value="ECO:0007669"/>
    <property type="project" value="UniProtKB-KW"/>
</dbReference>
<dbReference type="OrthoDB" id="9181369at2"/>
<evidence type="ECO:0000256" key="2">
    <source>
        <dbReference type="ARBA" id="ARBA00017823"/>
    </source>
</evidence>
<evidence type="ECO:0000256" key="6">
    <source>
        <dbReference type="ARBA" id="ARBA00023163"/>
    </source>
</evidence>
<dbReference type="NCBIfam" id="TIGR03824">
    <property type="entry name" value="FlgM_jcvi"/>
    <property type="match status" value="1"/>
</dbReference>
<evidence type="ECO:0000259" key="9">
    <source>
        <dbReference type="Pfam" id="PF04316"/>
    </source>
</evidence>
<evidence type="ECO:0000256" key="8">
    <source>
        <dbReference type="ARBA" id="ARBA00030117"/>
    </source>
</evidence>
<reference evidence="10" key="1">
    <citation type="submission" date="2016-01" db="EMBL/GenBank/DDBJ databases">
        <authorList>
            <person name="Peeters C."/>
        </authorList>
    </citation>
    <scope>NUCLEOTIDE SEQUENCE</scope>
    <source>
        <strain evidence="10">LMG 29322</strain>
    </source>
</reference>
<name>A0A158CRU0_9BURK</name>
<accession>A0A158CRU0</accession>
<dbReference type="EMBL" id="FCOA02000026">
    <property type="protein sequence ID" value="SAK84606.1"/>
    <property type="molecule type" value="Genomic_DNA"/>
</dbReference>
<dbReference type="SUPFAM" id="SSF101498">
    <property type="entry name" value="Anti-sigma factor FlgM"/>
    <property type="match status" value="1"/>
</dbReference>
<dbReference type="InterPro" id="IPR035890">
    <property type="entry name" value="Anti-sigma-28_factor_FlgM_sf"/>
</dbReference>
<dbReference type="AlphaFoldDB" id="A0A158CRU0"/>
<dbReference type="GO" id="GO:0045892">
    <property type="term" value="P:negative regulation of DNA-templated transcription"/>
    <property type="evidence" value="ECO:0007669"/>
    <property type="project" value="InterPro"/>
</dbReference>